<evidence type="ECO:0000313" key="2">
    <source>
        <dbReference type="EMBL" id="QGG52087.1"/>
    </source>
</evidence>
<evidence type="ECO:0000256" key="1">
    <source>
        <dbReference type="SAM" id="Phobius"/>
    </source>
</evidence>
<accession>A0ABX6DDY8</accession>
<proteinExistence type="predicted"/>
<feature type="transmembrane region" description="Helical" evidence="1">
    <location>
        <begin position="27"/>
        <end position="44"/>
    </location>
</feature>
<reference evidence="2 3" key="1">
    <citation type="submission" date="2019-11" db="EMBL/GenBank/DDBJ databases">
        <title>Whole Genome Sequencing and Comparative Genomic Analyses of Lysinibacillus pakistanensis LZH-9, a Halotolerant Strain with Excellent COD Removal Capability.</title>
        <authorList>
            <person name="Zhou H."/>
        </authorList>
    </citation>
    <scope>NUCLEOTIDE SEQUENCE [LARGE SCALE GENOMIC DNA]</scope>
    <source>
        <strain evidence="2 3">LZH-9</strain>
    </source>
</reference>
<keyword evidence="3" id="KW-1185">Reference proteome</keyword>
<dbReference type="EMBL" id="CP045835">
    <property type="protein sequence ID" value="QGG52087.1"/>
    <property type="molecule type" value="Genomic_DNA"/>
</dbReference>
<keyword evidence="1" id="KW-0472">Membrane</keyword>
<evidence type="ECO:0000313" key="3">
    <source>
        <dbReference type="Proteomes" id="UP000373269"/>
    </source>
</evidence>
<keyword evidence="1" id="KW-1133">Transmembrane helix</keyword>
<dbReference type="Proteomes" id="UP000373269">
    <property type="component" value="Chromosome"/>
</dbReference>
<name>A0ABX6DDY8_9BACI</name>
<sequence length="74" mass="8196">MKIIKVMLALIVVAISMYGLMTKDFSYGPISSLLLGILFAIMGIEEYKMKGKNGWGMFLIIGSLLIIVMALFSF</sequence>
<keyword evidence="1" id="KW-0812">Transmembrane</keyword>
<gene>
    <name evidence="2" type="ORF">GDS87_14565</name>
</gene>
<protein>
    <recommendedName>
        <fullName evidence="4">DUF3953 domain-containing protein</fullName>
    </recommendedName>
</protein>
<organism evidence="2 3">
    <name type="scientific">Lysinibacillus pakistanensis</name>
    <dbReference type="NCBI Taxonomy" id="759811"/>
    <lineage>
        <taxon>Bacteria</taxon>
        <taxon>Bacillati</taxon>
        <taxon>Bacillota</taxon>
        <taxon>Bacilli</taxon>
        <taxon>Bacillales</taxon>
        <taxon>Bacillaceae</taxon>
        <taxon>Lysinibacillus</taxon>
    </lineage>
</organism>
<evidence type="ECO:0008006" key="4">
    <source>
        <dbReference type="Google" id="ProtNLM"/>
    </source>
</evidence>
<feature type="transmembrane region" description="Helical" evidence="1">
    <location>
        <begin position="56"/>
        <end position="73"/>
    </location>
</feature>